<organism evidence="3 4">
    <name type="scientific">Linum trigynum</name>
    <dbReference type="NCBI Taxonomy" id="586398"/>
    <lineage>
        <taxon>Eukaryota</taxon>
        <taxon>Viridiplantae</taxon>
        <taxon>Streptophyta</taxon>
        <taxon>Embryophyta</taxon>
        <taxon>Tracheophyta</taxon>
        <taxon>Spermatophyta</taxon>
        <taxon>Magnoliopsida</taxon>
        <taxon>eudicotyledons</taxon>
        <taxon>Gunneridae</taxon>
        <taxon>Pentapetalae</taxon>
        <taxon>rosids</taxon>
        <taxon>fabids</taxon>
        <taxon>Malpighiales</taxon>
        <taxon>Linaceae</taxon>
        <taxon>Linum</taxon>
    </lineage>
</organism>
<name>A0AAV2CSN4_9ROSI</name>
<dbReference type="PANTHER" id="PTHR10775:SF185">
    <property type="entry name" value="OS08G0208400 PROTEIN"/>
    <property type="match status" value="1"/>
</dbReference>
<evidence type="ECO:0000259" key="2">
    <source>
        <dbReference type="Pfam" id="PF13963"/>
    </source>
</evidence>
<evidence type="ECO:0000256" key="1">
    <source>
        <dbReference type="SAM" id="MobiDB-lite"/>
    </source>
</evidence>
<dbReference type="Proteomes" id="UP001497516">
    <property type="component" value="Chromosome 10"/>
</dbReference>
<feature type="domain" description="Transposase-associated" evidence="2">
    <location>
        <begin position="4"/>
        <end position="76"/>
    </location>
</feature>
<accession>A0AAV2CSN4</accession>
<feature type="region of interest" description="Disordered" evidence="1">
    <location>
        <begin position="79"/>
        <end position="100"/>
    </location>
</feature>
<dbReference type="EMBL" id="OZ034814">
    <property type="protein sequence ID" value="CAL1359559.1"/>
    <property type="molecule type" value="Genomic_DNA"/>
</dbReference>
<feature type="compositionally biased region" description="Polar residues" evidence="1">
    <location>
        <begin position="79"/>
        <end position="89"/>
    </location>
</feature>
<dbReference type="PANTHER" id="PTHR10775">
    <property type="entry name" value="OS08G0208400 PROTEIN"/>
    <property type="match status" value="1"/>
</dbReference>
<evidence type="ECO:0000313" key="4">
    <source>
        <dbReference type="Proteomes" id="UP001497516"/>
    </source>
</evidence>
<reference evidence="3 4" key="1">
    <citation type="submission" date="2024-04" db="EMBL/GenBank/DDBJ databases">
        <authorList>
            <person name="Fracassetti M."/>
        </authorList>
    </citation>
    <scope>NUCLEOTIDE SEQUENCE [LARGE SCALE GENOMIC DNA]</scope>
</reference>
<protein>
    <recommendedName>
        <fullName evidence="2">Transposase-associated domain-containing protein</fullName>
    </recommendedName>
</protein>
<gene>
    <name evidence="3" type="ORF">LTRI10_LOCUS7037</name>
</gene>
<dbReference type="Pfam" id="PF13963">
    <property type="entry name" value="Transpos_assoc"/>
    <property type="match status" value="1"/>
</dbReference>
<evidence type="ECO:0000313" key="3">
    <source>
        <dbReference type="EMBL" id="CAL1359559.1"/>
    </source>
</evidence>
<proteinExistence type="predicted"/>
<keyword evidence="4" id="KW-1185">Reference proteome</keyword>
<dbReference type="InterPro" id="IPR029480">
    <property type="entry name" value="Transpos_assoc"/>
</dbReference>
<sequence length="250" mass="28510">MSHEWIMLKDHWCADYELGVNEFMEVASNHVDAIGRVRCPCKNCNNLYFKTLVQVRGDIFKHGMVETYKTWVHHGESYVVSNSGENPPTESDDVHNEESGLQTDMSEMLGDFGRANECLTTAEPSHGPNNNGALARLLKDANCPLYPECKKISKLSYVMKMMNIKIQTNSSDKAFNQYLELIKEGLPNGETLPTSFYEVKKYMRDLGFGYTIIDACPNNCVLYRRQLEASRECPKCKEPRFKSGKQKMLP</sequence>
<dbReference type="AlphaFoldDB" id="A0AAV2CSN4"/>